<proteinExistence type="predicted"/>
<reference evidence="1 2" key="1">
    <citation type="submission" date="2014-11" db="EMBL/GenBank/DDBJ databases">
        <authorList>
            <person name="Zhu J."/>
            <person name="Qi W."/>
            <person name="Song R."/>
        </authorList>
    </citation>
    <scope>NUCLEOTIDE SEQUENCE [LARGE SCALE GENOMIC DNA]</scope>
</reference>
<evidence type="ECO:0000313" key="2">
    <source>
        <dbReference type="Proteomes" id="UP000041254"/>
    </source>
</evidence>
<dbReference type="EMBL" id="CDMY01000426">
    <property type="protein sequence ID" value="CEM11830.1"/>
    <property type="molecule type" value="Genomic_DNA"/>
</dbReference>
<dbReference type="VEuPathDB" id="CryptoDB:Vbra_15221"/>
<organism evidence="1 2">
    <name type="scientific">Vitrella brassicaformis (strain CCMP3155)</name>
    <dbReference type="NCBI Taxonomy" id="1169540"/>
    <lineage>
        <taxon>Eukaryota</taxon>
        <taxon>Sar</taxon>
        <taxon>Alveolata</taxon>
        <taxon>Colpodellida</taxon>
        <taxon>Vitrellaceae</taxon>
        <taxon>Vitrella</taxon>
    </lineage>
</organism>
<accession>A0A0G4FF61</accession>
<protein>
    <submittedName>
        <fullName evidence="1">Uncharacterized protein</fullName>
    </submittedName>
</protein>
<keyword evidence="2" id="KW-1185">Reference proteome</keyword>
<name>A0A0G4FF61_VITBC</name>
<gene>
    <name evidence="1" type="ORF">Vbra_15221</name>
</gene>
<sequence>MRPEALDQLTVTQNCRADISLVEWAADKSPQVQKLVLGLAAGWSTFTPSGTILLSAVDHQVQKIVGDIVGLVRDVRYSGGDLTGTATTTHFPRAYALTYNTDTPPSQQTVDSLAKAVTAGMPQCNHIDFGPWPPCASLIQVMSLLDAMTRQLRGSKRAFESLTISTSASSILEHSRPLQEWASHNRPAFKEVKFHVYENPRVGVTVDKFYGSLVAVLAGFVSRPIGSRPPARKASALIWAARLQLDVRRLFNDRHATFNLLSDKYKMEMVGSCLTIARRP</sequence>
<dbReference type="AlphaFoldDB" id="A0A0G4FF61"/>
<dbReference type="Proteomes" id="UP000041254">
    <property type="component" value="Unassembled WGS sequence"/>
</dbReference>
<dbReference type="PhylomeDB" id="A0A0G4FF61"/>
<dbReference type="InParanoid" id="A0A0G4FF61"/>
<evidence type="ECO:0000313" key="1">
    <source>
        <dbReference type="EMBL" id="CEM11830.1"/>
    </source>
</evidence>